<reference evidence="3" key="2">
    <citation type="submission" date="2020-09" db="EMBL/GenBank/DDBJ databases">
        <authorList>
            <person name="Sun Q."/>
            <person name="Ohkuma M."/>
        </authorList>
    </citation>
    <scope>NUCLEOTIDE SEQUENCE</scope>
    <source>
        <strain evidence="3">JCM 4654</strain>
    </source>
</reference>
<keyword evidence="4" id="KW-1185">Reference proteome</keyword>
<sequence length="184" mass="19504">MDVGRRVGVGVMSRTRTGRAERPGAEKAPRGRTRWWLVAAVAVLPAMALLPFLVAFLGMIFSDSEYPLGGGPKAVSCTRALAFGGAALPDGATPVGGCVEQSWQDVSYSADFRMPRAGVRDWLRRTYPDAPAPETEFCADDADLCLELSCTRGLPEGVGADAVQVNVTYEDAGTALVDFAAFTT</sequence>
<reference evidence="3" key="1">
    <citation type="journal article" date="2014" name="Int. J. Syst. Evol. Microbiol.">
        <title>Complete genome sequence of Corynebacterium casei LMG S-19264T (=DSM 44701T), isolated from a smear-ripened cheese.</title>
        <authorList>
            <consortium name="US DOE Joint Genome Institute (JGI-PGF)"/>
            <person name="Walter F."/>
            <person name="Albersmeier A."/>
            <person name="Kalinowski J."/>
            <person name="Ruckert C."/>
        </authorList>
    </citation>
    <scope>NUCLEOTIDE SEQUENCE</scope>
    <source>
        <strain evidence="3">JCM 4654</strain>
    </source>
</reference>
<keyword evidence="2" id="KW-0472">Membrane</keyword>
<evidence type="ECO:0000256" key="1">
    <source>
        <dbReference type="SAM" id="MobiDB-lite"/>
    </source>
</evidence>
<accession>A0A918Y0H0</accession>
<feature type="transmembrane region" description="Helical" evidence="2">
    <location>
        <begin position="35"/>
        <end position="61"/>
    </location>
</feature>
<evidence type="ECO:0000256" key="2">
    <source>
        <dbReference type="SAM" id="Phobius"/>
    </source>
</evidence>
<name>A0A918Y0H0_9ACTN</name>
<gene>
    <name evidence="3" type="ORF">GCM10010508_09700</name>
</gene>
<evidence type="ECO:0000313" key="4">
    <source>
        <dbReference type="Proteomes" id="UP000608955"/>
    </source>
</evidence>
<proteinExistence type="predicted"/>
<organism evidence="3 4">
    <name type="scientific">Streptomyces naganishii JCM 4654</name>
    <dbReference type="NCBI Taxonomy" id="1306179"/>
    <lineage>
        <taxon>Bacteria</taxon>
        <taxon>Bacillati</taxon>
        <taxon>Actinomycetota</taxon>
        <taxon>Actinomycetes</taxon>
        <taxon>Kitasatosporales</taxon>
        <taxon>Streptomycetaceae</taxon>
        <taxon>Streptomyces</taxon>
    </lineage>
</organism>
<feature type="compositionally biased region" description="Low complexity" evidence="1">
    <location>
        <begin position="6"/>
        <end position="15"/>
    </location>
</feature>
<comment type="caution">
    <text evidence="3">The sequence shown here is derived from an EMBL/GenBank/DDBJ whole genome shotgun (WGS) entry which is preliminary data.</text>
</comment>
<keyword evidence="2" id="KW-1133">Transmembrane helix</keyword>
<dbReference type="EMBL" id="BMVF01000002">
    <property type="protein sequence ID" value="GHD85537.1"/>
    <property type="molecule type" value="Genomic_DNA"/>
</dbReference>
<dbReference type="Proteomes" id="UP000608955">
    <property type="component" value="Unassembled WGS sequence"/>
</dbReference>
<dbReference type="AlphaFoldDB" id="A0A918Y0H0"/>
<keyword evidence="2" id="KW-0812">Transmembrane</keyword>
<feature type="region of interest" description="Disordered" evidence="1">
    <location>
        <begin position="1"/>
        <end position="26"/>
    </location>
</feature>
<protein>
    <submittedName>
        <fullName evidence="3">Uncharacterized protein</fullName>
    </submittedName>
</protein>
<evidence type="ECO:0000313" key="3">
    <source>
        <dbReference type="EMBL" id="GHD85537.1"/>
    </source>
</evidence>